<accession>A0A565AQ66</accession>
<comment type="caution">
    <text evidence="1">The sequence shown here is derived from an EMBL/GenBank/DDBJ whole genome shotgun (WGS) entry which is preliminary data.</text>
</comment>
<sequence length="273" mass="29429">MDSGEILDSSVDAAVHPKNAPKLENRGTAQQTKIFPKTGSLLLVTFVGQCCYQQDRPGTLCLGNLRHPPPSPMDFGEILEPSSSLTHAKLHHRPDLLSSSAAKLNYRRLSPQAFTQLSLLSSLADVVSHIAPETVNPASTPLAAPTSTNLSPSTCDKSVLAQSSASIPAPSTAQIYSSPRSQFVVTGSVNLSLAGQDFSSGVVVAPTSALSAFPASFHYPDEPPLFRRVSNILSILRLHEKKAGCWVRPILRFYYPSPIHGLIIIWRCVHTLQ</sequence>
<gene>
    <name evidence="1" type="ORF">ANE_LOCUS1637</name>
</gene>
<dbReference type="Proteomes" id="UP000489600">
    <property type="component" value="Unassembled WGS sequence"/>
</dbReference>
<evidence type="ECO:0000313" key="2">
    <source>
        <dbReference type="Proteomes" id="UP000489600"/>
    </source>
</evidence>
<name>A0A565AQ66_9BRAS</name>
<evidence type="ECO:0000313" key="1">
    <source>
        <dbReference type="EMBL" id="VVA91192.1"/>
    </source>
</evidence>
<proteinExistence type="predicted"/>
<organism evidence="1 2">
    <name type="scientific">Arabis nemorensis</name>
    <dbReference type="NCBI Taxonomy" id="586526"/>
    <lineage>
        <taxon>Eukaryota</taxon>
        <taxon>Viridiplantae</taxon>
        <taxon>Streptophyta</taxon>
        <taxon>Embryophyta</taxon>
        <taxon>Tracheophyta</taxon>
        <taxon>Spermatophyta</taxon>
        <taxon>Magnoliopsida</taxon>
        <taxon>eudicotyledons</taxon>
        <taxon>Gunneridae</taxon>
        <taxon>Pentapetalae</taxon>
        <taxon>rosids</taxon>
        <taxon>malvids</taxon>
        <taxon>Brassicales</taxon>
        <taxon>Brassicaceae</taxon>
        <taxon>Arabideae</taxon>
        <taxon>Arabis</taxon>
    </lineage>
</organism>
<dbReference type="EMBL" id="CABITT030000001">
    <property type="protein sequence ID" value="VVA91192.1"/>
    <property type="molecule type" value="Genomic_DNA"/>
</dbReference>
<dbReference type="AlphaFoldDB" id="A0A565AQ66"/>
<protein>
    <submittedName>
        <fullName evidence="1">Uncharacterized protein</fullName>
    </submittedName>
</protein>
<reference evidence="1" key="1">
    <citation type="submission" date="2019-07" db="EMBL/GenBank/DDBJ databases">
        <authorList>
            <person name="Dittberner H."/>
        </authorList>
    </citation>
    <scope>NUCLEOTIDE SEQUENCE [LARGE SCALE GENOMIC DNA]</scope>
</reference>
<keyword evidence="2" id="KW-1185">Reference proteome</keyword>